<comment type="caution">
    <text evidence="3">The sequence shown here is derived from an EMBL/GenBank/DDBJ whole genome shotgun (WGS) entry which is preliminary data.</text>
</comment>
<gene>
    <name evidence="3" type="ORF">ISF_01362</name>
</gene>
<dbReference type="OrthoDB" id="10267950at2759"/>
<sequence>MDQKFLLSEFDRLISDGLVLYDDKQTIRRQLDGGLKFQFVLTSALNKKPTAATAGTQSKELVEKRVRPGSDIDANGYEVGEVGGSHVLVANKFCYARPHYLLLTKDGHRRQYERLDRADLAAAWTLLSGSDLDNFAVFFNCGKGAGYSRLHKHMQLMPMPPHTFASFLDSADGTEPEVPFRWFYERWSDAGSSSVDRVVDSYRKLLKQATSSVESQQEYKADDSPGAACSHNVIMTSRWIVVIPRRRPSVRDESGANAMGMLGYIAVPSQEGIDTWADQGLCNVLRQLGVPI</sequence>
<dbReference type="GO" id="GO:0009117">
    <property type="term" value="P:nucleotide metabolic process"/>
    <property type="evidence" value="ECO:0007669"/>
    <property type="project" value="InterPro"/>
</dbReference>
<evidence type="ECO:0000259" key="1">
    <source>
        <dbReference type="Pfam" id="PF09830"/>
    </source>
</evidence>
<proteinExistence type="predicted"/>
<dbReference type="EMBL" id="AZHB01000002">
    <property type="protein sequence ID" value="OAA72289.1"/>
    <property type="molecule type" value="Genomic_DNA"/>
</dbReference>
<dbReference type="RefSeq" id="XP_018707735.1">
    <property type="nucleotide sequence ID" value="XM_018844969.1"/>
</dbReference>
<reference evidence="3 4" key="1">
    <citation type="journal article" date="2016" name="Genome Biol. Evol.">
        <title>Divergent and convergent evolution of fungal pathogenicity.</title>
        <authorList>
            <person name="Shang Y."/>
            <person name="Xiao G."/>
            <person name="Zheng P."/>
            <person name="Cen K."/>
            <person name="Zhan S."/>
            <person name="Wang C."/>
        </authorList>
    </citation>
    <scope>NUCLEOTIDE SEQUENCE [LARGE SCALE GENOMIC DNA]</scope>
    <source>
        <strain evidence="3 4">ARSEF 2679</strain>
    </source>
</reference>
<dbReference type="AlphaFoldDB" id="A0A162MXP0"/>
<evidence type="ECO:0000313" key="3">
    <source>
        <dbReference type="EMBL" id="OAA72289.1"/>
    </source>
</evidence>
<protein>
    <submittedName>
        <fullName evidence="3">ATP adenylyltransferase</fullName>
    </submittedName>
</protein>
<evidence type="ECO:0000313" key="4">
    <source>
        <dbReference type="Proteomes" id="UP000076744"/>
    </source>
</evidence>
<dbReference type="InterPro" id="IPR045759">
    <property type="entry name" value="Ap4A_phos1/2_N"/>
</dbReference>
<dbReference type="InterPro" id="IPR043171">
    <property type="entry name" value="Ap4A_phos1/2-like"/>
</dbReference>
<name>A0A162MXP0_CORFA</name>
<feature type="domain" description="ATP adenylyltransferase C-terminal" evidence="1">
    <location>
        <begin position="176"/>
        <end position="291"/>
    </location>
</feature>
<dbReference type="InterPro" id="IPR036265">
    <property type="entry name" value="HIT-like_sf"/>
</dbReference>
<dbReference type="Gene3D" id="3.30.428.70">
    <property type="match status" value="1"/>
</dbReference>
<dbReference type="Proteomes" id="UP000076744">
    <property type="component" value="Unassembled WGS sequence"/>
</dbReference>
<organism evidence="3 4">
    <name type="scientific">Cordyceps fumosorosea (strain ARSEF 2679)</name>
    <name type="common">Isaria fumosorosea</name>
    <dbReference type="NCBI Taxonomy" id="1081104"/>
    <lineage>
        <taxon>Eukaryota</taxon>
        <taxon>Fungi</taxon>
        <taxon>Dikarya</taxon>
        <taxon>Ascomycota</taxon>
        <taxon>Pezizomycotina</taxon>
        <taxon>Sordariomycetes</taxon>
        <taxon>Hypocreomycetidae</taxon>
        <taxon>Hypocreales</taxon>
        <taxon>Cordycipitaceae</taxon>
        <taxon>Cordyceps</taxon>
    </lineage>
</organism>
<evidence type="ECO:0000259" key="2">
    <source>
        <dbReference type="Pfam" id="PF19327"/>
    </source>
</evidence>
<dbReference type="Pfam" id="PF09830">
    <property type="entry name" value="ATP_transf"/>
    <property type="match status" value="1"/>
</dbReference>
<dbReference type="GO" id="GO:0005524">
    <property type="term" value="F:ATP binding"/>
    <property type="evidence" value="ECO:0007669"/>
    <property type="project" value="InterPro"/>
</dbReference>
<dbReference type="GO" id="GO:0003877">
    <property type="term" value="F:ATP:ADP adenylyltransferase activity"/>
    <property type="evidence" value="ECO:0007669"/>
    <property type="project" value="InterPro"/>
</dbReference>
<dbReference type="Pfam" id="PF19327">
    <property type="entry name" value="Ap4A_phos_N"/>
    <property type="match status" value="1"/>
</dbReference>
<keyword evidence="3" id="KW-0808">Transferase</keyword>
<dbReference type="GeneID" id="30017654"/>
<dbReference type="InterPro" id="IPR009163">
    <property type="entry name" value="Ap4A_phos1/2"/>
</dbReference>
<feature type="domain" description="Ap4A phosphorylase 1/2 N-terminal" evidence="2">
    <location>
        <begin position="32"/>
        <end position="160"/>
    </location>
</feature>
<dbReference type="SUPFAM" id="SSF54197">
    <property type="entry name" value="HIT-like"/>
    <property type="match status" value="1"/>
</dbReference>
<accession>A0A162MXP0</accession>
<keyword evidence="3" id="KW-0548">Nucleotidyltransferase</keyword>
<dbReference type="PANTHER" id="PTHR38420">
    <property type="entry name" value="AP-4-A PHOSPHORYLASE II"/>
    <property type="match status" value="1"/>
</dbReference>
<keyword evidence="4" id="KW-1185">Reference proteome</keyword>
<dbReference type="PANTHER" id="PTHR38420:SF1">
    <property type="entry name" value="PUTATIVE (AFU_ORTHOLOGUE AFUA_5G14690)-RELATED"/>
    <property type="match status" value="1"/>
</dbReference>
<dbReference type="STRING" id="1081104.A0A162MXP0"/>
<dbReference type="InterPro" id="IPR019200">
    <property type="entry name" value="ATP_adenylylTrfase_C"/>
</dbReference>